<comment type="caution">
    <text evidence="1">The sequence shown here is derived from an EMBL/GenBank/DDBJ whole genome shotgun (WGS) entry which is preliminary data.</text>
</comment>
<reference evidence="1 2" key="1">
    <citation type="journal article" date="2024" name="bioRxiv">
        <title>A reference genome for Trichogramma kaykai: A tiny desert-dwelling parasitoid wasp with competing sex-ratio distorters.</title>
        <authorList>
            <person name="Culotta J."/>
            <person name="Lindsey A.R."/>
        </authorList>
    </citation>
    <scope>NUCLEOTIDE SEQUENCE [LARGE SCALE GENOMIC DNA]</scope>
    <source>
        <strain evidence="1 2">KSX58</strain>
    </source>
</reference>
<protein>
    <recommendedName>
        <fullName evidence="3">Secreted protein</fullName>
    </recommendedName>
</protein>
<organism evidence="1 2">
    <name type="scientific">Trichogramma kaykai</name>
    <dbReference type="NCBI Taxonomy" id="54128"/>
    <lineage>
        <taxon>Eukaryota</taxon>
        <taxon>Metazoa</taxon>
        <taxon>Ecdysozoa</taxon>
        <taxon>Arthropoda</taxon>
        <taxon>Hexapoda</taxon>
        <taxon>Insecta</taxon>
        <taxon>Pterygota</taxon>
        <taxon>Neoptera</taxon>
        <taxon>Endopterygota</taxon>
        <taxon>Hymenoptera</taxon>
        <taxon>Apocrita</taxon>
        <taxon>Proctotrupomorpha</taxon>
        <taxon>Chalcidoidea</taxon>
        <taxon>Trichogrammatidae</taxon>
        <taxon>Trichogramma</taxon>
    </lineage>
</organism>
<evidence type="ECO:0000313" key="1">
    <source>
        <dbReference type="EMBL" id="KAL3391488.1"/>
    </source>
</evidence>
<evidence type="ECO:0000313" key="2">
    <source>
        <dbReference type="Proteomes" id="UP001627154"/>
    </source>
</evidence>
<proteinExistence type="predicted"/>
<dbReference type="AlphaFoldDB" id="A0ABD2WF43"/>
<dbReference type="Proteomes" id="UP001627154">
    <property type="component" value="Unassembled WGS sequence"/>
</dbReference>
<accession>A0ABD2WF43</accession>
<dbReference type="EMBL" id="JBJJXI010000109">
    <property type="protein sequence ID" value="KAL3391488.1"/>
    <property type="molecule type" value="Genomic_DNA"/>
</dbReference>
<sequence length="108" mass="11982">MAASREARRENRSSCSRAWRLLCIAVYTARTCVLASAGVNAKAATSLISLSSILPARLQPGSRTVLFGYIFFSSRIGRHCRSRVRYKLAAFVDAKCKLSPRIYVLVKL</sequence>
<keyword evidence="2" id="KW-1185">Reference proteome</keyword>
<evidence type="ECO:0008006" key="3">
    <source>
        <dbReference type="Google" id="ProtNLM"/>
    </source>
</evidence>
<gene>
    <name evidence="1" type="ORF">TKK_013814</name>
</gene>
<name>A0ABD2WF43_9HYME</name>